<dbReference type="EMBL" id="LDZF01000011">
    <property type="protein sequence ID" value="KMK13444.1"/>
    <property type="molecule type" value="Genomic_DNA"/>
</dbReference>
<dbReference type="GO" id="GO:0016740">
    <property type="term" value="F:transferase activity"/>
    <property type="evidence" value="ECO:0007669"/>
    <property type="project" value="UniProtKB-KW"/>
</dbReference>
<organism evidence="4 6">
    <name type="scientific">Pluralibacter gergoviae</name>
    <name type="common">Enterobacter gergoviae</name>
    <dbReference type="NCBI Taxonomy" id="61647"/>
    <lineage>
        <taxon>Bacteria</taxon>
        <taxon>Pseudomonadati</taxon>
        <taxon>Pseudomonadota</taxon>
        <taxon>Gammaproteobacteria</taxon>
        <taxon>Enterobacterales</taxon>
        <taxon>Enterobacteriaceae</taxon>
        <taxon>Pluralibacter</taxon>
    </lineage>
</organism>
<dbReference type="PROSITE" id="PS51096">
    <property type="entry name" value="PTS_EIIA_TYPE_4"/>
    <property type="match status" value="1"/>
</dbReference>
<dbReference type="GO" id="GO:0009401">
    <property type="term" value="P:phosphoenolpyruvate-dependent sugar phosphotransferase system"/>
    <property type="evidence" value="ECO:0007669"/>
    <property type="project" value="InterPro"/>
</dbReference>
<evidence type="ECO:0000259" key="2">
    <source>
        <dbReference type="PROSITE" id="PS51096"/>
    </source>
</evidence>
<evidence type="ECO:0000313" key="6">
    <source>
        <dbReference type="Proteomes" id="UP000036196"/>
    </source>
</evidence>
<dbReference type="eggNOG" id="COG2893">
    <property type="taxonomic scope" value="Bacteria"/>
</dbReference>
<dbReference type="SUPFAM" id="SSF53062">
    <property type="entry name" value="PTS system fructose IIA component-like"/>
    <property type="match status" value="1"/>
</dbReference>
<keyword evidence="4" id="KW-0762">Sugar transport</keyword>
<dbReference type="KEGG" id="pge:LG71_24375"/>
<protein>
    <submittedName>
        <fullName evidence="4">PTS sugar transporter subunit IIA</fullName>
    </submittedName>
</protein>
<dbReference type="PANTHER" id="PTHR33799:SF1">
    <property type="entry name" value="PTS SYSTEM MANNOSE-SPECIFIC EIIAB COMPONENT-RELATED"/>
    <property type="match status" value="1"/>
</dbReference>
<reference evidence="5" key="2">
    <citation type="submission" date="2023-08" db="EMBL/GenBank/DDBJ databases">
        <title>WGS of pathogenic bacterial species, Los Angeles County Public Health Laboratories.</title>
        <authorList>
            <person name="Garrigues J.M."/>
            <person name="Green N.M."/>
        </authorList>
    </citation>
    <scope>NUCLEOTIDE SEQUENCE</scope>
    <source>
        <strain evidence="5">LACPHL-BACT-2023-00068</strain>
    </source>
</reference>
<reference evidence="4 6" key="1">
    <citation type="submission" date="2015-05" db="EMBL/GenBank/DDBJ databases">
        <title>Genome sequences of Pluralibacter gergoviae.</title>
        <authorList>
            <person name="Greninger A.L."/>
            <person name="Miller S."/>
        </authorList>
    </citation>
    <scope>NUCLEOTIDE SEQUENCE [LARGE SCALE GENOMIC DNA]</scope>
    <source>
        <strain evidence="4 6">JS81F13</strain>
    </source>
</reference>
<accession>A0A089R8B3</accession>
<sequence>MLGWVIACRDECAQVLLDKLENAFGPLARCRAINFRRGMSSNMLSRMMCDALHDTDAGEGVIFLTDKSGEAPYRTASLMSHKHSHCEVISGISYELLAQMLPLRESLSSEAFRNAIVALDADNVSSLWHQQQKNPPFVLLHDLYAS</sequence>
<evidence type="ECO:0000313" key="3">
    <source>
        <dbReference type="EMBL" id="EML1470089.1"/>
    </source>
</evidence>
<dbReference type="InterPro" id="IPR051471">
    <property type="entry name" value="Bacterial_PTS_sugar_comp"/>
</dbReference>
<dbReference type="RefSeq" id="WP_043085954.1">
    <property type="nucleotide sequence ID" value="NZ_CACVCI010000001.1"/>
</dbReference>
<dbReference type="EMBL" id="ABLOKC030000003">
    <property type="protein sequence ID" value="EML1470089.1"/>
    <property type="molecule type" value="Genomic_DNA"/>
</dbReference>
<dbReference type="STRING" id="61647.LG71_24375"/>
<dbReference type="InterPro" id="IPR036662">
    <property type="entry name" value="PTS_EIIA_man-typ_sf"/>
</dbReference>
<feature type="domain" description="PTS EIIA type-4" evidence="2">
    <location>
        <begin position="1"/>
        <end position="124"/>
    </location>
</feature>
<gene>
    <name evidence="4" type="ORF">ABW06_12445</name>
    <name evidence="3" type="ORF">QEG54_000772</name>
    <name evidence="5" type="ORF">RBJ30_09375</name>
</gene>
<dbReference type="Proteomes" id="UP001236270">
    <property type="component" value="Unassembled WGS sequence"/>
</dbReference>
<dbReference type="Pfam" id="PF03610">
    <property type="entry name" value="EIIA-man"/>
    <property type="match status" value="1"/>
</dbReference>
<dbReference type="InterPro" id="IPR004701">
    <property type="entry name" value="PTS_EIIA_man-typ"/>
</dbReference>
<keyword evidence="1" id="KW-0808">Transferase</keyword>
<comment type="caution">
    <text evidence="4">The sequence shown here is derived from an EMBL/GenBank/DDBJ whole genome shotgun (WGS) entry which is preliminary data.</text>
</comment>
<name>A0A089R8B3_PLUGE</name>
<evidence type="ECO:0000313" key="4">
    <source>
        <dbReference type="EMBL" id="KMK13444.1"/>
    </source>
</evidence>
<dbReference type="Proteomes" id="UP000036196">
    <property type="component" value="Unassembled WGS sequence"/>
</dbReference>
<dbReference type="Gene3D" id="3.40.50.510">
    <property type="entry name" value="Phosphotransferase system, mannose-type IIA component"/>
    <property type="match status" value="1"/>
</dbReference>
<dbReference type="GeneID" id="61383508"/>
<dbReference type="PATRIC" id="fig|61647.13.peg.3904"/>
<evidence type="ECO:0000256" key="1">
    <source>
        <dbReference type="ARBA" id="ARBA00022679"/>
    </source>
</evidence>
<evidence type="ECO:0000313" key="5">
    <source>
        <dbReference type="EMBL" id="MDQ2309310.1"/>
    </source>
</evidence>
<dbReference type="GO" id="GO:0016020">
    <property type="term" value="C:membrane"/>
    <property type="evidence" value="ECO:0007669"/>
    <property type="project" value="InterPro"/>
</dbReference>
<reference evidence="3" key="3">
    <citation type="submission" date="2024-02" db="EMBL/GenBank/DDBJ databases">
        <authorList>
            <consortium name="Clinical and Environmental Microbiology Branch: Whole genome sequencing antimicrobial resistance pathogens in the healthcare setting"/>
        </authorList>
    </citation>
    <scope>NUCLEOTIDE SEQUENCE</scope>
    <source>
        <strain evidence="3">2021DK-00143</strain>
    </source>
</reference>
<proteinExistence type="predicted"/>
<keyword evidence="6" id="KW-1185">Reference proteome</keyword>
<keyword evidence="4" id="KW-0813">Transport</keyword>
<dbReference type="EMBL" id="JAVDNV010000005">
    <property type="protein sequence ID" value="MDQ2309310.1"/>
    <property type="molecule type" value="Genomic_DNA"/>
</dbReference>
<dbReference type="AlphaFoldDB" id="A0A089R8B3"/>
<dbReference type="OrthoDB" id="3183705at2"/>
<dbReference type="PANTHER" id="PTHR33799">
    <property type="entry name" value="PTS PERMEASE-RELATED-RELATED"/>
    <property type="match status" value="1"/>
</dbReference>